<keyword evidence="3" id="KW-1185">Reference proteome</keyword>
<name>A0A9N9D787_9GLOM</name>
<dbReference type="Proteomes" id="UP000789570">
    <property type="component" value="Unassembled WGS sequence"/>
</dbReference>
<protein>
    <submittedName>
        <fullName evidence="2">1983_t:CDS:1</fullName>
    </submittedName>
</protein>
<dbReference type="Pfam" id="PF00646">
    <property type="entry name" value="F-box"/>
    <property type="match status" value="1"/>
</dbReference>
<evidence type="ECO:0000259" key="1">
    <source>
        <dbReference type="PROSITE" id="PS50181"/>
    </source>
</evidence>
<dbReference type="SMART" id="SM00256">
    <property type="entry name" value="FBOX"/>
    <property type="match status" value="1"/>
</dbReference>
<reference evidence="2" key="1">
    <citation type="submission" date="2021-06" db="EMBL/GenBank/DDBJ databases">
        <authorList>
            <person name="Kallberg Y."/>
            <person name="Tangrot J."/>
            <person name="Rosling A."/>
        </authorList>
    </citation>
    <scope>NUCLEOTIDE SEQUENCE</scope>
    <source>
        <strain evidence="2">UK204</strain>
    </source>
</reference>
<organism evidence="2 3">
    <name type="scientific">Funneliformis caledonium</name>
    <dbReference type="NCBI Taxonomy" id="1117310"/>
    <lineage>
        <taxon>Eukaryota</taxon>
        <taxon>Fungi</taxon>
        <taxon>Fungi incertae sedis</taxon>
        <taxon>Mucoromycota</taxon>
        <taxon>Glomeromycotina</taxon>
        <taxon>Glomeromycetes</taxon>
        <taxon>Glomerales</taxon>
        <taxon>Glomeraceae</taxon>
        <taxon>Funneliformis</taxon>
    </lineage>
</organism>
<dbReference type="OrthoDB" id="2322499at2759"/>
<dbReference type="InterPro" id="IPR036047">
    <property type="entry name" value="F-box-like_dom_sf"/>
</dbReference>
<evidence type="ECO:0000313" key="3">
    <source>
        <dbReference type="Proteomes" id="UP000789570"/>
    </source>
</evidence>
<dbReference type="InterPro" id="IPR001810">
    <property type="entry name" value="F-box_dom"/>
</dbReference>
<gene>
    <name evidence="2" type="ORF">FCALED_LOCUS9754</name>
</gene>
<accession>A0A9N9D787</accession>
<dbReference type="AlphaFoldDB" id="A0A9N9D787"/>
<feature type="domain" description="F-box" evidence="1">
    <location>
        <begin position="11"/>
        <end position="63"/>
    </location>
</feature>
<proteinExistence type="predicted"/>
<comment type="caution">
    <text evidence="2">The sequence shown here is derived from an EMBL/GenBank/DDBJ whole genome shotgun (WGS) entry which is preliminary data.</text>
</comment>
<dbReference type="SUPFAM" id="SSF81383">
    <property type="entry name" value="F-box domain"/>
    <property type="match status" value="1"/>
</dbReference>
<evidence type="ECO:0000313" key="2">
    <source>
        <dbReference type="EMBL" id="CAG8624930.1"/>
    </source>
</evidence>
<dbReference type="PROSITE" id="PS50181">
    <property type="entry name" value="FBOX"/>
    <property type="match status" value="1"/>
</dbReference>
<sequence length="302" mass="35713">MPVKKVNLEVHSPITKLPPELFAEFCAYLSPNDLFILSKVCRKFYSYLSAPNSFTTQQIWKISRLKFMTCDLMPPPNGMSEKCYVELLITERGCQICKIKKQCKIYWEFGVRCCSGCFFKKTVIIEPYTAWFKSILNYPLELINIMPFINEDGDKYYWKEQLDFEHEQYTVFSHNRSNLQSWLDDKKITFDSIMKYAKDKQELKELKEWVNSLSSFFDYQDHDLNIYHDYHFSPPAYYDLSLSLPLSPWIYNDDELLQPRRRRLQKGMQCLSKKSVCFSRLTTNFIPPALYNAVTVDEGSCS</sequence>
<dbReference type="EMBL" id="CAJVPQ010003328">
    <property type="protein sequence ID" value="CAG8624930.1"/>
    <property type="molecule type" value="Genomic_DNA"/>
</dbReference>